<comment type="subcellular location">
    <subcellularLocation>
        <location evidence="6">Cytoplasm</location>
    </subcellularLocation>
</comment>
<dbReference type="InterPro" id="IPR037004">
    <property type="entry name" value="Exonuc_VII_ssu_sf"/>
</dbReference>
<evidence type="ECO:0000313" key="7">
    <source>
        <dbReference type="EMBL" id="MBI4725877.1"/>
    </source>
</evidence>
<keyword evidence="3 6" id="KW-0540">Nuclease</keyword>
<comment type="caution">
    <text evidence="7">The sequence shown here is derived from an EMBL/GenBank/DDBJ whole genome shotgun (WGS) entry which is preliminary data.</text>
</comment>
<dbReference type="GO" id="GO:0006308">
    <property type="term" value="P:DNA catabolic process"/>
    <property type="evidence" value="ECO:0007669"/>
    <property type="project" value="UniProtKB-UniRule"/>
</dbReference>
<evidence type="ECO:0000256" key="6">
    <source>
        <dbReference type="HAMAP-Rule" id="MF_00337"/>
    </source>
</evidence>
<proteinExistence type="inferred from homology"/>
<dbReference type="HAMAP" id="MF_00337">
    <property type="entry name" value="Exonuc_7_S"/>
    <property type="match status" value="1"/>
</dbReference>
<dbReference type="PANTHER" id="PTHR34137:SF1">
    <property type="entry name" value="EXODEOXYRIBONUCLEASE 7 SMALL SUBUNIT"/>
    <property type="match status" value="1"/>
</dbReference>
<protein>
    <recommendedName>
        <fullName evidence="6">Exodeoxyribonuclease 7 small subunit</fullName>
        <ecNumber evidence="6">3.1.11.6</ecNumber>
    </recommendedName>
    <alternativeName>
        <fullName evidence="6">Exodeoxyribonuclease VII small subunit</fullName>
        <shortName evidence="6">Exonuclease VII small subunit</shortName>
    </alternativeName>
</protein>
<evidence type="ECO:0000256" key="5">
    <source>
        <dbReference type="ARBA" id="ARBA00022839"/>
    </source>
</evidence>
<dbReference type="SUPFAM" id="SSF116842">
    <property type="entry name" value="XseB-like"/>
    <property type="match status" value="1"/>
</dbReference>
<sequence length="89" mass="9956">MKTAKKSQPKDFKLEAALKRLEQIVEKLESGEVEIDQALGLYQEGMELLGQAKAALNEVNFKIKKLTLTGQGEFKTEAMKLEEGSNDQE</sequence>
<comment type="subunit">
    <text evidence="6">Heterooligomer composed of large and small subunits.</text>
</comment>
<dbReference type="Pfam" id="PF02609">
    <property type="entry name" value="Exonuc_VII_S"/>
    <property type="match status" value="1"/>
</dbReference>
<reference evidence="7" key="1">
    <citation type="submission" date="2020-07" db="EMBL/GenBank/DDBJ databases">
        <title>Huge and variable diversity of episymbiotic CPR bacteria and DPANN archaea in groundwater ecosystems.</title>
        <authorList>
            <person name="He C.Y."/>
            <person name="Keren R."/>
            <person name="Whittaker M."/>
            <person name="Farag I.F."/>
            <person name="Doudna J."/>
            <person name="Cate J.H.D."/>
            <person name="Banfield J.F."/>
        </authorList>
    </citation>
    <scope>NUCLEOTIDE SEQUENCE</scope>
    <source>
        <strain evidence="7">NC_groundwater_1520_Pr4_B-0.1um_53_5</strain>
    </source>
</reference>
<name>A0A933I9N8_UNCT6</name>
<gene>
    <name evidence="6 7" type="primary">xseB</name>
    <name evidence="7" type="ORF">HY768_01400</name>
</gene>
<dbReference type="PANTHER" id="PTHR34137">
    <property type="entry name" value="EXODEOXYRIBONUCLEASE 7 SMALL SUBUNIT"/>
    <property type="match status" value="1"/>
</dbReference>
<comment type="function">
    <text evidence="6">Bidirectionally degrades single-stranded DNA into large acid-insoluble oligonucleotides, which are then degraded further into small acid-soluble oligonucleotides.</text>
</comment>
<comment type="catalytic activity">
    <reaction evidence="6">
        <text>Exonucleolytic cleavage in either 5'- to 3'- or 3'- to 5'-direction to yield nucleoside 5'-phosphates.</text>
        <dbReference type="EC" id="3.1.11.6"/>
    </reaction>
</comment>
<evidence type="ECO:0000256" key="4">
    <source>
        <dbReference type="ARBA" id="ARBA00022801"/>
    </source>
</evidence>
<evidence type="ECO:0000313" key="8">
    <source>
        <dbReference type="Proteomes" id="UP000736328"/>
    </source>
</evidence>
<dbReference type="GO" id="GO:0008855">
    <property type="term" value="F:exodeoxyribonuclease VII activity"/>
    <property type="evidence" value="ECO:0007669"/>
    <property type="project" value="UniProtKB-UniRule"/>
</dbReference>
<dbReference type="Proteomes" id="UP000736328">
    <property type="component" value="Unassembled WGS sequence"/>
</dbReference>
<dbReference type="GO" id="GO:0009318">
    <property type="term" value="C:exodeoxyribonuclease VII complex"/>
    <property type="evidence" value="ECO:0007669"/>
    <property type="project" value="UniProtKB-UniRule"/>
</dbReference>
<comment type="similarity">
    <text evidence="1 6">Belongs to the XseB family.</text>
</comment>
<evidence type="ECO:0000256" key="2">
    <source>
        <dbReference type="ARBA" id="ARBA00022490"/>
    </source>
</evidence>
<dbReference type="GO" id="GO:0005829">
    <property type="term" value="C:cytosol"/>
    <property type="evidence" value="ECO:0007669"/>
    <property type="project" value="TreeGrafter"/>
</dbReference>
<keyword evidence="2 6" id="KW-0963">Cytoplasm</keyword>
<dbReference type="EC" id="3.1.11.6" evidence="6"/>
<dbReference type="Gene3D" id="1.10.287.1040">
    <property type="entry name" value="Exonuclease VII, small subunit"/>
    <property type="match status" value="1"/>
</dbReference>
<dbReference type="AlphaFoldDB" id="A0A933I9N8"/>
<keyword evidence="5 6" id="KW-0269">Exonuclease</keyword>
<evidence type="ECO:0000256" key="1">
    <source>
        <dbReference type="ARBA" id="ARBA00009998"/>
    </source>
</evidence>
<dbReference type="InterPro" id="IPR003761">
    <property type="entry name" value="Exonuc_VII_S"/>
</dbReference>
<keyword evidence="4 6" id="KW-0378">Hydrolase</keyword>
<dbReference type="EMBL" id="JACQXR010000014">
    <property type="protein sequence ID" value="MBI4725877.1"/>
    <property type="molecule type" value="Genomic_DNA"/>
</dbReference>
<evidence type="ECO:0000256" key="3">
    <source>
        <dbReference type="ARBA" id="ARBA00022722"/>
    </source>
</evidence>
<dbReference type="NCBIfam" id="TIGR01280">
    <property type="entry name" value="xseB"/>
    <property type="match status" value="1"/>
</dbReference>
<accession>A0A933I9N8</accession>
<organism evidence="7 8">
    <name type="scientific">candidate division TA06 bacterium</name>
    <dbReference type="NCBI Taxonomy" id="2250710"/>
    <lineage>
        <taxon>Bacteria</taxon>
        <taxon>Bacteria division TA06</taxon>
    </lineage>
</organism>